<sequence>MSFENGRWHGNRYYFGLHYDLHASDNDTELGTRCGLNELVPALKLLRPDFVQTDCKGHPGMTSWPTTVPDGTTSPGVVKDALRQWREATRQLKMPLHCHYSGIWDRAASQKHPEWAVVPAPGSDPAKPSEKMCPRGPYLDKLLIPQMKELIDRYEVDGFWVDGELWAAEPCYCPLCLAAFRERSGLAEAPTSMDDPHWPEWQQFTLDSFKEYVSRYVTAVHEHRPEVLVCSNWLQTFRNPGCPDDVATDWISGDNSWVWGLDGSRCEARWLCNRGKPWDIMLWAFSCSHGMGQPNSPWTMKPVDMLAQEAAMLMATGGNVQIYESPGVRTGQLVPWRLKRMREVGKFISKRRRLCQGTLGLPQVAVLHSEAHYYSRPTGKNLMHGYDANPVRGAVFALSECHYGVDIMDEWALLQTLDAFPVVVVPEQLRLSDEMVEALKRYVRGGGLLFLTGAGMAERFGMSFLGLDGLSMEDKATYHLPVNKGEASVPLHSEPWGLLQVGKKGRGIGRLGTTPLCDERLLATPAAVTTRVGYGRVMFVAADIFRDFEHNRYPLTRQFVQELMRRLYPDPVVSIEAPLAVDVALRFKNDALQFHFINRSSGIPNQPNNGMVDEIPAVGPLKLTVRMGWRPESVAWHFEDDSEMLWEWTSEPKKDHGHQHSCDCGCEEEHDDDCDCGCHEEGEDGTVTVEIDSVRIHGVVVIK</sequence>
<dbReference type="Pfam" id="PF01120">
    <property type="entry name" value="Alpha_L_fucos"/>
    <property type="match status" value="1"/>
</dbReference>
<evidence type="ECO:0000259" key="1">
    <source>
        <dbReference type="Pfam" id="PF01120"/>
    </source>
</evidence>
<dbReference type="GO" id="GO:0005975">
    <property type="term" value="P:carbohydrate metabolic process"/>
    <property type="evidence" value="ECO:0007669"/>
    <property type="project" value="InterPro"/>
</dbReference>
<gene>
    <name evidence="2" type="ORF">J3R75_003345</name>
</gene>
<dbReference type="Proteomes" id="UP001238163">
    <property type="component" value="Unassembled WGS sequence"/>
</dbReference>
<dbReference type="SUPFAM" id="SSF51445">
    <property type="entry name" value="(Trans)glycosidases"/>
    <property type="match status" value="1"/>
</dbReference>
<dbReference type="SUPFAM" id="SSF52317">
    <property type="entry name" value="Class I glutamine amidotransferase-like"/>
    <property type="match status" value="1"/>
</dbReference>
<dbReference type="EMBL" id="JAUSVL010000001">
    <property type="protein sequence ID" value="MDQ0291238.1"/>
    <property type="molecule type" value="Genomic_DNA"/>
</dbReference>
<name>A0AAE4AQL4_9BACT</name>
<accession>A0AAE4AQL4</accession>
<proteinExistence type="predicted"/>
<organism evidence="2 3">
    <name type="scientific">Oligosphaera ethanolica</name>
    <dbReference type="NCBI Taxonomy" id="760260"/>
    <lineage>
        <taxon>Bacteria</taxon>
        <taxon>Pseudomonadati</taxon>
        <taxon>Lentisphaerota</taxon>
        <taxon>Oligosphaeria</taxon>
        <taxon>Oligosphaerales</taxon>
        <taxon>Oligosphaeraceae</taxon>
        <taxon>Oligosphaera</taxon>
    </lineage>
</organism>
<dbReference type="Gene3D" id="3.40.50.880">
    <property type="match status" value="1"/>
</dbReference>
<feature type="domain" description="Glycoside hydrolase family 29 N-terminal" evidence="1">
    <location>
        <begin position="55"/>
        <end position="182"/>
    </location>
</feature>
<evidence type="ECO:0000313" key="3">
    <source>
        <dbReference type="Proteomes" id="UP001238163"/>
    </source>
</evidence>
<comment type="caution">
    <text evidence="2">The sequence shown here is derived from an EMBL/GenBank/DDBJ whole genome shotgun (WGS) entry which is preliminary data.</text>
</comment>
<keyword evidence="3" id="KW-1185">Reference proteome</keyword>
<dbReference type="CDD" id="cd03143">
    <property type="entry name" value="A4_beta-galactosidase_middle_domain"/>
    <property type="match status" value="1"/>
</dbReference>
<dbReference type="AlphaFoldDB" id="A0AAE4AQL4"/>
<dbReference type="InterPro" id="IPR029062">
    <property type="entry name" value="Class_I_gatase-like"/>
</dbReference>
<reference evidence="2" key="1">
    <citation type="submission" date="2023-07" db="EMBL/GenBank/DDBJ databases">
        <title>Genomic Encyclopedia of Type Strains, Phase IV (KMG-IV): sequencing the most valuable type-strain genomes for metagenomic binning, comparative biology and taxonomic classification.</title>
        <authorList>
            <person name="Goeker M."/>
        </authorList>
    </citation>
    <scope>NUCLEOTIDE SEQUENCE</scope>
    <source>
        <strain evidence="2">DSM 24202</strain>
    </source>
</reference>
<protein>
    <recommendedName>
        <fullName evidence="1">Glycoside hydrolase family 29 N-terminal domain-containing protein</fullName>
    </recommendedName>
</protein>
<dbReference type="RefSeq" id="WP_307263736.1">
    <property type="nucleotide sequence ID" value="NZ_JAUSVL010000001.1"/>
</dbReference>
<dbReference type="GO" id="GO:0004560">
    <property type="term" value="F:alpha-L-fucosidase activity"/>
    <property type="evidence" value="ECO:0007669"/>
    <property type="project" value="InterPro"/>
</dbReference>
<dbReference type="InterPro" id="IPR057739">
    <property type="entry name" value="Glyco_hydro_29_N"/>
</dbReference>
<dbReference type="InterPro" id="IPR017853">
    <property type="entry name" value="GH"/>
</dbReference>
<dbReference type="Gene3D" id="3.20.20.80">
    <property type="entry name" value="Glycosidases"/>
    <property type="match status" value="1"/>
</dbReference>
<evidence type="ECO:0000313" key="2">
    <source>
        <dbReference type="EMBL" id="MDQ0291238.1"/>
    </source>
</evidence>